<feature type="non-terminal residue" evidence="1">
    <location>
        <position position="470"/>
    </location>
</feature>
<accession>A0AAV5V6P7</accession>
<sequence>MCVRLYMESSEGCQTGAWYHQSIDRSGYGSARLGLGVAELLSGVDGVSSQLLLDTQKLVVLGESLRSAGGASLDLSSRQSNNEISNERVLGLTRSVRHHDSPSILAGQLGGLDRLRHRANLVHLQEEAVARLLVDSHLDTLGVGDRQIVSDLLDRGRAHQLAPVLPVVLVEAVLDGDDRVLLDERLVEGGELVSRQPLGRIGGGVLEVEIVLALLVELRGGNVHTDRDLSSVASLGDGSIQQVESLLVVLNVGGESSLISDGSRVKTVSLVDLGLEVVVHLGSHAHRLRERLGAKREDHELLHGQLVSGVGASVDDVEGGHGKDNLVGAGELGDVLVEGDSLVDGASLAHGKRHTEDRVRSEPHLVLGTIESQHKLVDRTLLRHIDTLGDEGGGNLLVDVGDCLEHALAVVDGLVLVAQLERLVDASRRARRNGGAEHTLLGVEVDLDGRVTAGVVDLAGVNFGDGHDYP</sequence>
<organism evidence="1 2">
    <name type="scientific">Pristionchus fissidentatus</name>
    <dbReference type="NCBI Taxonomy" id="1538716"/>
    <lineage>
        <taxon>Eukaryota</taxon>
        <taxon>Metazoa</taxon>
        <taxon>Ecdysozoa</taxon>
        <taxon>Nematoda</taxon>
        <taxon>Chromadorea</taxon>
        <taxon>Rhabditida</taxon>
        <taxon>Rhabditina</taxon>
        <taxon>Diplogasteromorpha</taxon>
        <taxon>Diplogasteroidea</taxon>
        <taxon>Neodiplogasteridae</taxon>
        <taxon>Pristionchus</taxon>
    </lineage>
</organism>
<evidence type="ECO:0000313" key="2">
    <source>
        <dbReference type="Proteomes" id="UP001432322"/>
    </source>
</evidence>
<dbReference type="EMBL" id="BTSY01000002">
    <property type="protein sequence ID" value="GMT15290.1"/>
    <property type="molecule type" value="Genomic_DNA"/>
</dbReference>
<comment type="caution">
    <text evidence="1">The sequence shown here is derived from an EMBL/GenBank/DDBJ whole genome shotgun (WGS) entry which is preliminary data.</text>
</comment>
<gene>
    <name evidence="1" type="ORF">PFISCL1PPCAC_6587</name>
</gene>
<protein>
    <recommendedName>
        <fullName evidence="3">Ribosomal protein</fullName>
    </recommendedName>
</protein>
<evidence type="ECO:0008006" key="3">
    <source>
        <dbReference type="Google" id="ProtNLM"/>
    </source>
</evidence>
<dbReference type="AlphaFoldDB" id="A0AAV5V6P7"/>
<keyword evidence="2" id="KW-1185">Reference proteome</keyword>
<reference evidence="1" key="1">
    <citation type="submission" date="2023-10" db="EMBL/GenBank/DDBJ databases">
        <title>Genome assembly of Pristionchus species.</title>
        <authorList>
            <person name="Yoshida K."/>
            <person name="Sommer R.J."/>
        </authorList>
    </citation>
    <scope>NUCLEOTIDE SEQUENCE</scope>
    <source>
        <strain evidence="1">RS5133</strain>
    </source>
</reference>
<dbReference type="Proteomes" id="UP001432322">
    <property type="component" value="Unassembled WGS sequence"/>
</dbReference>
<evidence type="ECO:0000313" key="1">
    <source>
        <dbReference type="EMBL" id="GMT15290.1"/>
    </source>
</evidence>
<proteinExistence type="predicted"/>
<dbReference type="AntiFam" id="ANF00127">
    <property type="entry name" value="Shadow ORF (opposite eno)"/>
</dbReference>
<name>A0AAV5V6P7_9BILA</name>